<evidence type="ECO:0000256" key="6">
    <source>
        <dbReference type="ARBA" id="ARBA00023125"/>
    </source>
</evidence>
<feature type="domain" description="Probable transposase IS891/IS1136/IS1341" evidence="8">
    <location>
        <begin position="173"/>
        <end position="299"/>
    </location>
</feature>
<accession>A0A9D1QS17</accession>
<keyword evidence="4" id="KW-0479">Metal-binding</keyword>
<evidence type="ECO:0000256" key="7">
    <source>
        <dbReference type="ARBA" id="ARBA00023172"/>
    </source>
</evidence>
<evidence type="ECO:0000259" key="8">
    <source>
        <dbReference type="Pfam" id="PF01385"/>
    </source>
</evidence>
<dbReference type="GO" id="GO:0006310">
    <property type="term" value="P:DNA recombination"/>
    <property type="evidence" value="ECO:0007669"/>
    <property type="project" value="UniProtKB-KW"/>
</dbReference>
<dbReference type="Proteomes" id="UP000886822">
    <property type="component" value="Unassembled WGS sequence"/>
</dbReference>
<keyword evidence="6" id="KW-0238">DNA-binding</keyword>
<dbReference type="GO" id="GO:0046872">
    <property type="term" value="F:metal ion binding"/>
    <property type="evidence" value="ECO:0007669"/>
    <property type="project" value="UniProtKB-KW"/>
</dbReference>
<sequence>MVTKGVKLKLYPNQHQKVFFARSFGCQRFVWNQLLAMLTERHRNNPQLKLLSNYQMDLLLKPLKTEYPFLKEVDSSGLQVVTKNLYLAFKAFFKDKTHTVGQPRFHSRKYARQAYTTKSTVKVLAKHTMQLPKIGRVKVSTTRDVKGKIKRATVVREPTGNYYLALQVEDDNQVFDKQHQVVGIDVGLMDLAILSTGKKFPTFRAESLEVKLAKAQRKLARRRRLAQKEIAWDRHQKVPSPRELTDFSNYQKQKRKVAKIYAKIRNQRNDYLHKLTTWLVKAFDVIVLEDLQVKQLLKNHQLAKSIANASWSVFKRQIIYKAEWYGKTAVLVNPRYTSQICADCGYGSGTKPLAIREWTCSNCGHHHDRDVNAARNILKRGLKELKGQGLALVK</sequence>
<comment type="similarity">
    <text evidence="1">In the C-terminal section; belongs to the transposase 35 family.</text>
</comment>
<proteinExistence type="inferred from homology"/>
<dbReference type="InterPro" id="IPR010095">
    <property type="entry name" value="Cas12f1-like_TNB"/>
</dbReference>
<dbReference type="GO" id="GO:0032196">
    <property type="term" value="P:transposition"/>
    <property type="evidence" value="ECO:0007669"/>
    <property type="project" value="UniProtKB-KW"/>
</dbReference>
<dbReference type="NCBIfam" id="NF040570">
    <property type="entry name" value="guided_TnpB"/>
    <property type="match status" value="1"/>
</dbReference>
<name>A0A9D1QS17_9LACO</name>
<dbReference type="NCBIfam" id="TIGR01766">
    <property type="entry name" value="IS200/IS605 family accessory protein TnpB-like domain"/>
    <property type="match status" value="1"/>
</dbReference>
<evidence type="ECO:0000256" key="5">
    <source>
        <dbReference type="ARBA" id="ARBA00022833"/>
    </source>
</evidence>
<dbReference type="PANTHER" id="PTHR30405">
    <property type="entry name" value="TRANSPOSASE"/>
    <property type="match status" value="1"/>
</dbReference>
<evidence type="ECO:0000259" key="9">
    <source>
        <dbReference type="Pfam" id="PF07282"/>
    </source>
</evidence>
<reference evidence="11" key="2">
    <citation type="submission" date="2021-04" db="EMBL/GenBank/DDBJ databases">
        <authorList>
            <person name="Gilroy R."/>
        </authorList>
    </citation>
    <scope>NUCLEOTIDE SEQUENCE</scope>
    <source>
        <strain evidence="11">CHK173-259</strain>
    </source>
</reference>
<dbReference type="AlphaFoldDB" id="A0A9D1QS17"/>
<keyword evidence="7" id="KW-0233">DNA recombination</keyword>
<dbReference type="Pfam" id="PF01385">
    <property type="entry name" value="OrfB_IS605"/>
    <property type="match status" value="1"/>
</dbReference>
<dbReference type="Pfam" id="PF07282">
    <property type="entry name" value="Cas12f1-like_TNB"/>
    <property type="match status" value="1"/>
</dbReference>
<evidence type="ECO:0000313" key="12">
    <source>
        <dbReference type="Proteomes" id="UP000886822"/>
    </source>
</evidence>
<evidence type="ECO:0000256" key="3">
    <source>
        <dbReference type="ARBA" id="ARBA00022578"/>
    </source>
</evidence>
<dbReference type="InterPro" id="IPR001959">
    <property type="entry name" value="Transposase"/>
</dbReference>
<comment type="caution">
    <text evidence="11">The sequence shown here is derived from an EMBL/GenBank/DDBJ whole genome shotgun (WGS) entry which is preliminary data.</text>
</comment>
<dbReference type="InterPro" id="IPR051399">
    <property type="entry name" value="RNA-guided_DNA_endo/Transpos"/>
</dbReference>
<evidence type="ECO:0000256" key="4">
    <source>
        <dbReference type="ARBA" id="ARBA00022723"/>
    </source>
</evidence>
<dbReference type="GO" id="GO:0003677">
    <property type="term" value="F:DNA binding"/>
    <property type="evidence" value="ECO:0007669"/>
    <property type="project" value="UniProtKB-KW"/>
</dbReference>
<dbReference type="Pfam" id="PF12323">
    <property type="entry name" value="HTH_OrfB_IS605"/>
    <property type="match status" value="1"/>
</dbReference>
<evidence type="ECO:0000259" key="10">
    <source>
        <dbReference type="Pfam" id="PF12323"/>
    </source>
</evidence>
<keyword evidence="5" id="KW-0862">Zinc</keyword>
<feature type="domain" description="Transposase putative helix-turn-helix" evidence="10">
    <location>
        <begin position="1"/>
        <end position="45"/>
    </location>
</feature>
<reference evidence="11" key="1">
    <citation type="journal article" date="2021" name="PeerJ">
        <title>Extensive microbial diversity within the chicken gut microbiome revealed by metagenomics and culture.</title>
        <authorList>
            <person name="Gilroy R."/>
            <person name="Ravi A."/>
            <person name="Getino M."/>
            <person name="Pursley I."/>
            <person name="Horton D.L."/>
            <person name="Alikhan N.F."/>
            <person name="Baker D."/>
            <person name="Gharbi K."/>
            <person name="Hall N."/>
            <person name="Watson M."/>
            <person name="Adriaenssens E.M."/>
            <person name="Foster-Nyarko E."/>
            <person name="Jarju S."/>
            <person name="Secka A."/>
            <person name="Antonio M."/>
            <person name="Oren A."/>
            <person name="Chaudhuri R.R."/>
            <person name="La Ragione R."/>
            <person name="Hildebrand F."/>
            <person name="Pallen M.J."/>
        </authorList>
    </citation>
    <scope>NUCLEOTIDE SEQUENCE</scope>
    <source>
        <strain evidence="11">CHK173-259</strain>
    </source>
</reference>
<feature type="domain" description="Cas12f1-like TNB" evidence="9">
    <location>
        <begin position="311"/>
        <end position="377"/>
    </location>
</feature>
<dbReference type="InterPro" id="IPR021027">
    <property type="entry name" value="Transposase_put_HTH"/>
</dbReference>
<comment type="similarity">
    <text evidence="2">In the N-terminal section; belongs to the transposase 2 family.</text>
</comment>
<protein>
    <submittedName>
        <fullName evidence="11">Transposase</fullName>
    </submittedName>
</protein>
<dbReference type="EMBL" id="DXGJ01000049">
    <property type="protein sequence ID" value="HIW72257.1"/>
    <property type="molecule type" value="Genomic_DNA"/>
</dbReference>
<evidence type="ECO:0000313" key="11">
    <source>
        <dbReference type="EMBL" id="HIW72257.1"/>
    </source>
</evidence>
<dbReference type="PANTHER" id="PTHR30405:SF11">
    <property type="entry name" value="RNA-GUIDED DNA ENDONUCLEASE RV2885C-RELATED"/>
    <property type="match status" value="1"/>
</dbReference>
<keyword evidence="3" id="KW-0815">Transposition</keyword>
<organism evidence="11 12">
    <name type="scientific">Candidatus Levilactobacillus faecigallinarum</name>
    <dbReference type="NCBI Taxonomy" id="2838638"/>
    <lineage>
        <taxon>Bacteria</taxon>
        <taxon>Bacillati</taxon>
        <taxon>Bacillota</taxon>
        <taxon>Bacilli</taxon>
        <taxon>Lactobacillales</taxon>
        <taxon>Lactobacillaceae</taxon>
        <taxon>Levilactobacillus</taxon>
    </lineage>
</organism>
<evidence type="ECO:0000256" key="1">
    <source>
        <dbReference type="ARBA" id="ARBA00008761"/>
    </source>
</evidence>
<evidence type="ECO:0000256" key="2">
    <source>
        <dbReference type="ARBA" id="ARBA00011044"/>
    </source>
</evidence>
<gene>
    <name evidence="11" type="ORF">H9875_06470</name>
</gene>